<gene>
    <name evidence="1" type="ORF">Plil01_000632600</name>
</gene>
<dbReference type="GO" id="GO:0016755">
    <property type="term" value="F:aminoacyltransferase activity"/>
    <property type="evidence" value="ECO:0007669"/>
    <property type="project" value="InterPro"/>
</dbReference>
<comment type="caution">
    <text evidence="1">The sequence shown here is derived from an EMBL/GenBank/DDBJ whole genome shotgun (WGS) entry which is preliminary data.</text>
</comment>
<reference evidence="1" key="1">
    <citation type="submission" date="2023-04" db="EMBL/GenBank/DDBJ databases">
        <title>Phytophthora lilii NBRC 32176.</title>
        <authorList>
            <person name="Ichikawa N."/>
            <person name="Sato H."/>
            <person name="Tonouchi N."/>
        </authorList>
    </citation>
    <scope>NUCLEOTIDE SEQUENCE</scope>
    <source>
        <strain evidence="1">NBRC 32176</strain>
    </source>
</reference>
<dbReference type="InterPro" id="IPR032048">
    <property type="entry name" value="TGase_elicitor"/>
</dbReference>
<protein>
    <submittedName>
        <fullName evidence="1">Unnamed protein product</fullName>
    </submittedName>
</protein>
<accession>A0A9W6TPU5</accession>
<dbReference type="EMBL" id="BSXW01000279">
    <property type="protein sequence ID" value="GMF17355.1"/>
    <property type="molecule type" value="Genomic_DNA"/>
</dbReference>
<name>A0A9W6TPU5_9STRA</name>
<dbReference type="AlphaFoldDB" id="A0A9W6TPU5"/>
<dbReference type="OrthoDB" id="10249031at2759"/>
<dbReference type="Proteomes" id="UP001165083">
    <property type="component" value="Unassembled WGS sequence"/>
</dbReference>
<organism evidence="1 2">
    <name type="scientific">Phytophthora lilii</name>
    <dbReference type="NCBI Taxonomy" id="2077276"/>
    <lineage>
        <taxon>Eukaryota</taxon>
        <taxon>Sar</taxon>
        <taxon>Stramenopiles</taxon>
        <taxon>Oomycota</taxon>
        <taxon>Peronosporomycetes</taxon>
        <taxon>Peronosporales</taxon>
        <taxon>Peronosporaceae</taxon>
        <taxon>Phytophthora</taxon>
    </lineage>
</organism>
<evidence type="ECO:0000313" key="2">
    <source>
        <dbReference type="Proteomes" id="UP001165083"/>
    </source>
</evidence>
<keyword evidence="2" id="KW-1185">Reference proteome</keyword>
<evidence type="ECO:0000313" key="1">
    <source>
        <dbReference type="EMBL" id="GMF17355.1"/>
    </source>
</evidence>
<proteinExistence type="predicted"/>
<sequence>MCFVVPLEIVNESRPPINDDNFKREVLTAFVEDKTITLVEVLGLDYEMYDEKVQIGLIPGPARTIGAASRSGRCNSNSRSRSIARSGCCICWTERCVARRHHERHAAPPLKPGQRRVEAPQDTGQYVAYSSATTAGSFSRIFESYSDGPLVSTGKIDSYTTSKDYEYLLELDANYNIIGGE</sequence>
<dbReference type="Pfam" id="PF16683">
    <property type="entry name" value="TGase_elicitor"/>
    <property type="match status" value="1"/>
</dbReference>